<evidence type="ECO:0000259" key="19">
    <source>
        <dbReference type="PROSITE" id="PS51747"/>
    </source>
</evidence>
<dbReference type="InterPro" id="IPR002734">
    <property type="entry name" value="RibDG_C"/>
</dbReference>
<keyword evidence="8 15" id="KW-0378">Hydrolase</keyword>
<feature type="binding site" evidence="17">
    <location>
        <position position="155"/>
    </location>
    <ligand>
        <name>NADP(+)</name>
        <dbReference type="ChEBI" id="CHEBI:58349"/>
    </ligand>
</feature>
<evidence type="ECO:0000256" key="6">
    <source>
        <dbReference type="ARBA" id="ARBA00022619"/>
    </source>
</evidence>
<feature type="binding site" evidence="17">
    <location>
        <position position="205"/>
    </location>
    <ligand>
        <name>substrate</name>
    </ligand>
</feature>
<dbReference type="EC" id="3.5.4.26" evidence="15"/>
<feature type="binding site" evidence="17">
    <location>
        <position position="201"/>
    </location>
    <ligand>
        <name>NADP(+)</name>
        <dbReference type="ChEBI" id="CHEBI:58349"/>
    </ligand>
</feature>
<comment type="pathway">
    <text evidence="2 15">Cofactor biosynthesis; riboflavin biosynthesis; 5-amino-6-(D-ribitylamino)uracil from GTP: step 2/4.</text>
</comment>
<evidence type="ECO:0000256" key="15">
    <source>
        <dbReference type="PIRNR" id="PIRNR006769"/>
    </source>
</evidence>
<dbReference type="PROSITE" id="PS51747">
    <property type="entry name" value="CYT_DCMP_DEAMINASES_2"/>
    <property type="match status" value="1"/>
</dbReference>
<evidence type="ECO:0000256" key="2">
    <source>
        <dbReference type="ARBA" id="ARBA00004882"/>
    </source>
</evidence>
<dbReference type="InterPro" id="IPR004794">
    <property type="entry name" value="Eubact_RibD"/>
</dbReference>
<dbReference type="GO" id="GO:0009231">
    <property type="term" value="P:riboflavin biosynthetic process"/>
    <property type="evidence" value="ECO:0007669"/>
    <property type="project" value="UniProtKB-KW"/>
</dbReference>
<evidence type="ECO:0000256" key="13">
    <source>
        <dbReference type="ARBA" id="ARBA00049861"/>
    </source>
</evidence>
<dbReference type="InterPro" id="IPR011549">
    <property type="entry name" value="RibD_C"/>
</dbReference>
<dbReference type="InterPro" id="IPR016192">
    <property type="entry name" value="APOBEC/CMP_deaminase_Zn-bd"/>
</dbReference>
<dbReference type="InterPro" id="IPR050765">
    <property type="entry name" value="Riboflavin_Biosynth_HTPR"/>
</dbReference>
<sequence>MLNDEKYMRMALSLARKGCGLAAPNPMVGAVIVKEGRVIGRGYHQKYGGPHAEQNALSSCTEPPQGAVMYVTLEPCCHSGKQPPCVKAILQAGISRVVVGSADPNPLVGGKGIRILREHGVSVTEDILREECAKLNEVFFHYIRTEHPFVVMKYAMTMDGKIAAVTGESKWITGEAARHHVQKLRHRYTAIMAGVGTVISDDPLLTCRGVRGGKNPVRIICDTRLRTPPAARVVATAGQAPTVIATCCDDPERHMVYQKAGCSVLTVREKNGHVDLRELMRKLGKQGIDSILLEGGGTLNWEALESGIVQKTEAYIAPKLFGGETSKTPVEGAGFLSPGDGIVLKNSRIIRLGEDFLIESEVDGSVYGNC</sequence>
<evidence type="ECO:0000256" key="1">
    <source>
        <dbReference type="ARBA" id="ARBA00002151"/>
    </source>
</evidence>
<keyword evidence="9 15" id="KW-0862">Zinc</keyword>
<gene>
    <name evidence="20" type="primary">ribD</name>
    <name evidence="20" type="ORF">PM006_15280</name>
</gene>
<organism evidence="20 21">
    <name type="scientific">Clostridium symbiosum</name>
    <name type="common">Bacteroides symbiosus</name>
    <dbReference type="NCBI Taxonomy" id="1512"/>
    <lineage>
        <taxon>Bacteria</taxon>
        <taxon>Bacillati</taxon>
        <taxon>Bacillota</taxon>
        <taxon>Clostridia</taxon>
        <taxon>Lachnospirales</taxon>
        <taxon>Lachnospiraceae</taxon>
        <taxon>Otoolea</taxon>
    </lineage>
</organism>
<dbReference type="Gene3D" id="3.40.140.10">
    <property type="entry name" value="Cytidine Deaminase, domain 2"/>
    <property type="match status" value="1"/>
</dbReference>
<dbReference type="RefSeq" id="WP_150028073.1">
    <property type="nucleotide sequence ID" value="NZ_CACRUA010000084.1"/>
</dbReference>
<dbReference type="InterPro" id="IPR024072">
    <property type="entry name" value="DHFR-like_dom_sf"/>
</dbReference>
<dbReference type="InterPro" id="IPR016193">
    <property type="entry name" value="Cytidine_deaminase-like"/>
</dbReference>
<evidence type="ECO:0000256" key="16">
    <source>
        <dbReference type="PIRSR" id="PIRSR006769-1"/>
    </source>
</evidence>
<comment type="function">
    <text evidence="1 15">Converts 2,5-diamino-6-(ribosylamino)-4(3h)-pyrimidinone 5'-phosphate into 5-amino-6-(ribosylamino)-2,4(1h,3h)-pyrimidinedione 5'-phosphate.</text>
</comment>
<comment type="similarity">
    <text evidence="4 15">In the N-terminal section; belongs to the cytidine and deoxycytidylate deaminase family.</text>
</comment>
<dbReference type="PANTHER" id="PTHR38011">
    <property type="entry name" value="DIHYDROFOLATE REDUCTASE FAMILY PROTEIN (AFU_ORTHOLOGUE AFUA_8G06820)"/>
    <property type="match status" value="1"/>
</dbReference>
<dbReference type="AlphaFoldDB" id="A0AAW6B0U1"/>
<keyword evidence="7 15" id="KW-0479">Metal-binding</keyword>
<dbReference type="InterPro" id="IPR002125">
    <property type="entry name" value="CMP_dCMP_dom"/>
</dbReference>
<dbReference type="GO" id="GO:0008270">
    <property type="term" value="F:zinc ion binding"/>
    <property type="evidence" value="ECO:0007669"/>
    <property type="project" value="InterPro"/>
</dbReference>
<evidence type="ECO:0000256" key="7">
    <source>
        <dbReference type="ARBA" id="ARBA00022723"/>
    </source>
</evidence>
<accession>A0AAW6B0U1</accession>
<keyword evidence="10 15" id="KW-0521">NADP</keyword>
<evidence type="ECO:0000256" key="18">
    <source>
        <dbReference type="PIRSR" id="PIRSR006769-3"/>
    </source>
</evidence>
<feature type="domain" description="CMP/dCMP-type deaminase" evidence="19">
    <location>
        <begin position="2"/>
        <end position="123"/>
    </location>
</feature>
<feature type="binding site" evidence="17">
    <location>
        <position position="185"/>
    </location>
    <ligand>
        <name>substrate</name>
    </ligand>
</feature>
<keyword evidence="6 15" id="KW-0686">Riboflavin biosynthesis</keyword>
<dbReference type="EMBL" id="JAQLGM010000042">
    <property type="protein sequence ID" value="MDB2001565.1"/>
    <property type="molecule type" value="Genomic_DNA"/>
</dbReference>
<dbReference type="GO" id="GO:0008703">
    <property type="term" value="F:5-amino-6-(5-phosphoribosylamino)uracil reductase activity"/>
    <property type="evidence" value="ECO:0007669"/>
    <property type="project" value="UniProtKB-EC"/>
</dbReference>
<dbReference type="PROSITE" id="PS00903">
    <property type="entry name" value="CYT_DCMP_DEAMINASES_1"/>
    <property type="match status" value="1"/>
</dbReference>
<evidence type="ECO:0000256" key="14">
    <source>
        <dbReference type="ARBA" id="ARBA00049886"/>
    </source>
</evidence>
<reference evidence="20" key="1">
    <citation type="submission" date="2023-01" db="EMBL/GenBank/DDBJ databases">
        <title>Human gut microbiome strain richness.</title>
        <authorList>
            <person name="Chen-Liaw A."/>
        </authorList>
    </citation>
    <scope>NUCLEOTIDE SEQUENCE</scope>
    <source>
        <strain evidence="20">B1_m1001713B170214d0_201011</strain>
    </source>
</reference>
<evidence type="ECO:0000256" key="8">
    <source>
        <dbReference type="ARBA" id="ARBA00022801"/>
    </source>
</evidence>
<evidence type="ECO:0000256" key="5">
    <source>
        <dbReference type="ARBA" id="ARBA00007417"/>
    </source>
</evidence>
<feature type="binding site" evidence="17">
    <location>
        <position position="169"/>
    </location>
    <ligand>
        <name>NADP(+)</name>
        <dbReference type="ChEBI" id="CHEBI:58349"/>
    </ligand>
</feature>
<evidence type="ECO:0000256" key="10">
    <source>
        <dbReference type="ARBA" id="ARBA00022857"/>
    </source>
</evidence>
<comment type="caution">
    <text evidence="20">The sequence shown here is derived from an EMBL/GenBank/DDBJ whole genome shotgun (WGS) entry which is preliminary data.</text>
</comment>
<feature type="binding site" evidence="17">
    <location>
        <position position="197"/>
    </location>
    <ligand>
        <name>NADP(+)</name>
        <dbReference type="ChEBI" id="CHEBI:58349"/>
    </ligand>
</feature>
<dbReference type="NCBIfam" id="TIGR00227">
    <property type="entry name" value="ribD_Cterm"/>
    <property type="match status" value="1"/>
</dbReference>
<dbReference type="Proteomes" id="UP001300871">
    <property type="component" value="Unassembled WGS sequence"/>
</dbReference>
<dbReference type="EC" id="1.1.1.193" evidence="15"/>
<evidence type="ECO:0000313" key="21">
    <source>
        <dbReference type="Proteomes" id="UP001300871"/>
    </source>
</evidence>
<dbReference type="GO" id="GO:0008835">
    <property type="term" value="F:diaminohydroxyphosphoribosylaminopyrimidine deaminase activity"/>
    <property type="evidence" value="ECO:0007669"/>
    <property type="project" value="UniProtKB-EC"/>
</dbReference>
<dbReference type="SUPFAM" id="SSF53597">
    <property type="entry name" value="Dihydrofolate reductase-like"/>
    <property type="match status" value="1"/>
</dbReference>
<comment type="similarity">
    <text evidence="5 15">In the C-terminal section; belongs to the HTP reductase family.</text>
</comment>
<feature type="binding site" evidence="18">
    <location>
        <position position="85"/>
    </location>
    <ligand>
        <name>Zn(2+)</name>
        <dbReference type="ChEBI" id="CHEBI:29105"/>
        <note>catalytic</note>
    </ligand>
</feature>
<dbReference type="SUPFAM" id="SSF53927">
    <property type="entry name" value="Cytidine deaminase-like"/>
    <property type="match status" value="1"/>
</dbReference>
<comment type="catalytic activity">
    <reaction evidence="13 15">
        <text>5-amino-6-(5-phospho-D-ribitylamino)uracil + NADP(+) = 5-amino-6-(5-phospho-D-ribosylamino)uracil + NADPH + H(+)</text>
        <dbReference type="Rhea" id="RHEA:17845"/>
        <dbReference type="ChEBI" id="CHEBI:15378"/>
        <dbReference type="ChEBI" id="CHEBI:57783"/>
        <dbReference type="ChEBI" id="CHEBI:58349"/>
        <dbReference type="ChEBI" id="CHEBI:58421"/>
        <dbReference type="ChEBI" id="CHEBI:58453"/>
        <dbReference type="EC" id="1.1.1.193"/>
    </reaction>
</comment>
<keyword evidence="11 15" id="KW-0560">Oxidoreductase</keyword>
<protein>
    <recommendedName>
        <fullName evidence="15">Riboflavin biosynthesis protein RibD</fullName>
    </recommendedName>
    <domain>
        <recommendedName>
            <fullName evidence="15">Diaminohydroxyphosphoribosylaminopyrimidine deaminase</fullName>
            <shortName evidence="15">DRAP deaminase</shortName>
            <ecNumber evidence="15">3.5.4.26</ecNumber>
        </recommendedName>
        <alternativeName>
            <fullName evidence="15">Riboflavin-specific deaminase</fullName>
        </alternativeName>
    </domain>
    <domain>
        <recommendedName>
            <fullName evidence="15">5-amino-6-(5-phosphoribosylamino)uracil reductase</fullName>
            <ecNumber evidence="15">1.1.1.193</ecNumber>
        </recommendedName>
        <alternativeName>
            <fullName evidence="15">HTP reductase</fullName>
        </alternativeName>
    </domain>
</protein>
<keyword evidence="12" id="KW-0511">Multifunctional enzyme</keyword>
<dbReference type="CDD" id="cd01284">
    <property type="entry name" value="Riboflavin_deaminase-reductase"/>
    <property type="match status" value="1"/>
</dbReference>
<dbReference type="GeneID" id="57969854"/>
<evidence type="ECO:0000256" key="9">
    <source>
        <dbReference type="ARBA" id="ARBA00022833"/>
    </source>
</evidence>
<evidence type="ECO:0000256" key="3">
    <source>
        <dbReference type="ARBA" id="ARBA00004910"/>
    </source>
</evidence>
<evidence type="ECO:0000256" key="11">
    <source>
        <dbReference type="ARBA" id="ARBA00023002"/>
    </source>
</evidence>
<evidence type="ECO:0000256" key="12">
    <source>
        <dbReference type="ARBA" id="ARBA00023268"/>
    </source>
</evidence>
<dbReference type="FunFam" id="3.40.140.10:FF:000025">
    <property type="entry name" value="Riboflavin biosynthesis protein RibD"/>
    <property type="match status" value="1"/>
</dbReference>
<feature type="active site" description="Proton donor" evidence="16">
    <location>
        <position position="53"/>
    </location>
</feature>
<dbReference type="PIRSF" id="PIRSF006769">
    <property type="entry name" value="RibD"/>
    <property type="match status" value="1"/>
</dbReference>
<dbReference type="GO" id="GO:0050661">
    <property type="term" value="F:NADP binding"/>
    <property type="evidence" value="ECO:0007669"/>
    <property type="project" value="InterPro"/>
</dbReference>
<dbReference type="Pfam" id="PF00383">
    <property type="entry name" value="dCMP_cyt_deam_1"/>
    <property type="match status" value="1"/>
</dbReference>
<feature type="binding site" evidence="17">
    <location>
        <position position="223"/>
    </location>
    <ligand>
        <name>NADP(+)</name>
        <dbReference type="ChEBI" id="CHEBI:58349"/>
    </ligand>
</feature>
<feature type="binding site" evidence="17">
    <location>
        <position position="208"/>
    </location>
    <ligand>
        <name>substrate</name>
    </ligand>
</feature>
<evidence type="ECO:0000256" key="17">
    <source>
        <dbReference type="PIRSR" id="PIRSR006769-2"/>
    </source>
</evidence>
<feature type="binding site" evidence="17">
    <location>
        <position position="171"/>
    </location>
    <ligand>
        <name>NADP(+)</name>
        <dbReference type="ChEBI" id="CHEBI:58349"/>
    </ligand>
</feature>
<dbReference type="Gene3D" id="3.40.430.10">
    <property type="entry name" value="Dihydrofolate Reductase, subunit A"/>
    <property type="match status" value="1"/>
</dbReference>
<name>A0AAW6B0U1_CLOSY</name>
<feature type="binding site" evidence="18">
    <location>
        <position position="76"/>
    </location>
    <ligand>
        <name>Zn(2+)</name>
        <dbReference type="ChEBI" id="CHEBI:29105"/>
        <note>catalytic</note>
    </ligand>
</feature>
<dbReference type="PANTHER" id="PTHR38011:SF7">
    <property type="entry name" value="2,5-DIAMINO-6-RIBOSYLAMINO-4(3H)-PYRIMIDINONE 5'-PHOSPHATE REDUCTASE"/>
    <property type="match status" value="1"/>
</dbReference>
<evidence type="ECO:0000313" key="20">
    <source>
        <dbReference type="EMBL" id="MDB2001565.1"/>
    </source>
</evidence>
<feature type="binding site" evidence="18">
    <location>
        <position position="51"/>
    </location>
    <ligand>
        <name>Zn(2+)</name>
        <dbReference type="ChEBI" id="CHEBI:29105"/>
        <note>catalytic</note>
    </ligand>
</feature>
<comment type="cofactor">
    <cofactor evidence="15 18">
        <name>Zn(2+)</name>
        <dbReference type="ChEBI" id="CHEBI:29105"/>
    </cofactor>
    <text evidence="15 18">Binds 1 zinc ion.</text>
</comment>
<comment type="catalytic activity">
    <reaction evidence="14 15">
        <text>2,5-diamino-6-hydroxy-4-(5-phosphoribosylamino)-pyrimidine + H2O + H(+) = 5-amino-6-(5-phospho-D-ribosylamino)uracil + NH4(+)</text>
        <dbReference type="Rhea" id="RHEA:21868"/>
        <dbReference type="ChEBI" id="CHEBI:15377"/>
        <dbReference type="ChEBI" id="CHEBI:15378"/>
        <dbReference type="ChEBI" id="CHEBI:28938"/>
        <dbReference type="ChEBI" id="CHEBI:58453"/>
        <dbReference type="ChEBI" id="CHEBI:58614"/>
        <dbReference type="EC" id="3.5.4.26"/>
    </reaction>
</comment>
<dbReference type="Pfam" id="PF01872">
    <property type="entry name" value="RibD_C"/>
    <property type="match status" value="1"/>
</dbReference>
<feature type="binding site" evidence="17">
    <location>
        <position position="294"/>
    </location>
    <ligand>
        <name>substrate</name>
    </ligand>
</feature>
<proteinExistence type="inferred from homology"/>
<comment type="pathway">
    <text evidence="3 15">Cofactor biosynthesis; riboflavin biosynthesis; 5-amino-6-(D-ribitylamino)uracil from GTP: step 3/4.</text>
</comment>
<evidence type="ECO:0000256" key="4">
    <source>
        <dbReference type="ARBA" id="ARBA00005259"/>
    </source>
</evidence>
<dbReference type="NCBIfam" id="TIGR00326">
    <property type="entry name" value="eubact_ribD"/>
    <property type="match status" value="1"/>
</dbReference>